<sequence>GIGYTFLDCLEDDISCRIKLINTEEFDIGFDKYKDAVDMCLILLTSEENIKQVESVIENQSTNNQKNETEAAHLTRFSYSLLYINAEFHDLKELEDALNNIGGEKWQESVRILEDKQKVESQVLEEFTNSLLKDIKKR</sequence>
<evidence type="ECO:0000313" key="1">
    <source>
        <dbReference type="EMBL" id="CAL4114056.1"/>
    </source>
</evidence>
<gene>
    <name evidence="1" type="ORF">MNOR_LOCUS20256</name>
</gene>
<feature type="non-terminal residue" evidence="1">
    <location>
        <position position="1"/>
    </location>
</feature>
<proteinExistence type="predicted"/>
<accession>A0AAV2R331</accession>
<keyword evidence="2" id="KW-1185">Reference proteome</keyword>
<evidence type="ECO:0000313" key="2">
    <source>
        <dbReference type="Proteomes" id="UP001497623"/>
    </source>
</evidence>
<organism evidence="1 2">
    <name type="scientific">Meganyctiphanes norvegica</name>
    <name type="common">Northern krill</name>
    <name type="synonym">Thysanopoda norvegica</name>
    <dbReference type="NCBI Taxonomy" id="48144"/>
    <lineage>
        <taxon>Eukaryota</taxon>
        <taxon>Metazoa</taxon>
        <taxon>Ecdysozoa</taxon>
        <taxon>Arthropoda</taxon>
        <taxon>Crustacea</taxon>
        <taxon>Multicrustacea</taxon>
        <taxon>Malacostraca</taxon>
        <taxon>Eumalacostraca</taxon>
        <taxon>Eucarida</taxon>
        <taxon>Euphausiacea</taxon>
        <taxon>Euphausiidae</taxon>
        <taxon>Meganyctiphanes</taxon>
    </lineage>
</organism>
<protein>
    <submittedName>
        <fullName evidence="1">Uncharacterized protein</fullName>
    </submittedName>
</protein>
<feature type="non-terminal residue" evidence="1">
    <location>
        <position position="138"/>
    </location>
</feature>
<name>A0AAV2R331_MEGNR</name>
<dbReference type="AlphaFoldDB" id="A0AAV2R331"/>
<comment type="caution">
    <text evidence="1">The sequence shown here is derived from an EMBL/GenBank/DDBJ whole genome shotgun (WGS) entry which is preliminary data.</text>
</comment>
<dbReference type="Proteomes" id="UP001497623">
    <property type="component" value="Unassembled WGS sequence"/>
</dbReference>
<dbReference type="EMBL" id="CAXKWB010015531">
    <property type="protein sequence ID" value="CAL4114056.1"/>
    <property type="molecule type" value="Genomic_DNA"/>
</dbReference>
<reference evidence="1 2" key="1">
    <citation type="submission" date="2024-05" db="EMBL/GenBank/DDBJ databases">
        <authorList>
            <person name="Wallberg A."/>
        </authorList>
    </citation>
    <scope>NUCLEOTIDE SEQUENCE [LARGE SCALE GENOMIC DNA]</scope>
</reference>